<dbReference type="Proteomes" id="UP000002274">
    <property type="component" value="Chromosome"/>
</dbReference>
<dbReference type="KEGG" id="pmf:P9303_13871"/>
<accession>A2C9H4</accession>
<protein>
    <submittedName>
        <fullName evidence="1">Uncharacterized protein</fullName>
    </submittedName>
</protein>
<sequence>MTNCHPYLAYSQLDDDGVGFMPLMRQCYCCSSFGSFGFSFYEARSIVRRLC</sequence>
<organism evidence="1 2">
    <name type="scientific">Prochlorococcus marinus (strain MIT 9303)</name>
    <dbReference type="NCBI Taxonomy" id="59922"/>
    <lineage>
        <taxon>Bacteria</taxon>
        <taxon>Bacillati</taxon>
        <taxon>Cyanobacteriota</taxon>
        <taxon>Cyanophyceae</taxon>
        <taxon>Synechococcales</taxon>
        <taxon>Prochlorococcaceae</taxon>
        <taxon>Prochlorococcus</taxon>
    </lineage>
</organism>
<dbReference type="HOGENOM" id="CLU_3102511_0_0_3"/>
<evidence type="ECO:0000313" key="1">
    <source>
        <dbReference type="EMBL" id="ABM78134.1"/>
    </source>
</evidence>
<dbReference type="STRING" id="59922.P9303_13871"/>
<dbReference type="EMBL" id="CP000554">
    <property type="protein sequence ID" value="ABM78134.1"/>
    <property type="molecule type" value="Genomic_DNA"/>
</dbReference>
<evidence type="ECO:0000313" key="2">
    <source>
        <dbReference type="Proteomes" id="UP000002274"/>
    </source>
</evidence>
<dbReference type="AlphaFoldDB" id="A2C9H4"/>
<name>A2C9H4_PROM3</name>
<reference evidence="1 2" key="1">
    <citation type="journal article" date="2007" name="PLoS Genet.">
        <title>Patterns and implications of gene gain and loss in the evolution of Prochlorococcus.</title>
        <authorList>
            <person name="Kettler G.C."/>
            <person name="Martiny A.C."/>
            <person name="Huang K."/>
            <person name="Zucker J."/>
            <person name="Coleman M.L."/>
            <person name="Rodrigue S."/>
            <person name="Chen F."/>
            <person name="Lapidus A."/>
            <person name="Ferriera S."/>
            <person name="Johnson J."/>
            <person name="Steglich C."/>
            <person name="Church G.M."/>
            <person name="Richardson P."/>
            <person name="Chisholm S.W."/>
        </authorList>
    </citation>
    <scope>NUCLEOTIDE SEQUENCE [LARGE SCALE GENOMIC DNA]</scope>
    <source>
        <strain evidence="1 2">MIT 9303</strain>
    </source>
</reference>
<gene>
    <name evidence="1" type="ordered locus">P9303_13871</name>
</gene>
<proteinExistence type="predicted"/>